<evidence type="ECO:0000256" key="2">
    <source>
        <dbReference type="SAM" id="Phobius"/>
    </source>
</evidence>
<keyword evidence="2" id="KW-0812">Transmembrane</keyword>
<name>A0A9D2J1E1_9BACE</name>
<dbReference type="Proteomes" id="UP000824028">
    <property type="component" value="Unassembled WGS sequence"/>
</dbReference>
<comment type="caution">
    <text evidence="3">The sequence shown here is derived from an EMBL/GenBank/DDBJ whole genome shotgun (WGS) entry which is preliminary data.</text>
</comment>
<evidence type="ECO:0000256" key="1">
    <source>
        <dbReference type="SAM" id="MobiDB-lite"/>
    </source>
</evidence>
<accession>A0A9D2J1E1</accession>
<evidence type="ECO:0000313" key="4">
    <source>
        <dbReference type="Proteomes" id="UP000824028"/>
    </source>
</evidence>
<dbReference type="EMBL" id="DXBX01000040">
    <property type="protein sequence ID" value="HIZ33021.1"/>
    <property type="molecule type" value="Genomic_DNA"/>
</dbReference>
<reference evidence="3" key="2">
    <citation type="submission" date="2021-04" db="EMBL/GenBank/DDBJ databases">
        <authorList>
            <person name="Gilroy R."/>
        </authorList>
    </citation>
    <scope>NUCLEOTIDE SEQUENCE</scope>
    <source>
        <strain evidence="3">ChiHjej9B8-1298</strain>
    </source>
</reference>
<dbReference type="AlphaFoldDB" id="A0A9D2J1E1"/>
<evidence type="ECO:0000313" key="3">
    <source>
        <dbReference type="EMBL" id="HIZ33021.1"/>
    </source>
</evidence>
<keyword evidence="2" id="KW-1133">Transmembrane helix</keyword>
<feature type="region of interest" description="Disordered" evidence="1">
    <location>
        <begin position="67"/>
        <end position="87"/>
    </location>
</feature>
<gene>
    <name evidence="3" type="ORF">H9814_05655</name>
</gene>
<keyword evidence="2" id="KW-0472">Membrane</keyword>
<sequence length="87" mass="10262">MDIDKIRNLLNLAFMLLALLAVIFYFTMTDQRVFLYTCGAAIVVKMAESFMRFTKITKPQDKLKDYDKRRYHQTRESGLSETDADER</sequence>
<feature type="transmembrane region" description="Helical" evidence="2">
    <location>
        <begin position="9"/>
        <end position="27"/>
    </location>
</feature>
<feature type="transmembrane region" description="Helical" evidence="2">
    <location>
        <begin position="33"/>
        <end position="54"/>
    </location>
</feature>
<proteinExistence type="predicted"/>
<organism evidence="3 4">
    <name type="scientific">Candidatus Bacteroides merdigallinarum</name>
    <dbReference type="NCBI Taxonomy" id="2838473"/>
    <lineage>
        <taxon>Bacteria</taxon>
        <taxon>Pseudomonadati</taxon>
        <taxon>Bacteroidota</taxon>
        <taxon>Bacteroidia</taxon>
        <taxon>Bacteroidales</taxon>
        <taxon>Bacteroidaceae</taxon>
        <taxon>Bacteroides</taxon>
    </lineage>
</organism>
<protein>
    <submittedName>
        <fullName evidence="3">Uncharacterized protein</fullName>
    </submittedName>
</protein>
<reference evidence="3" key="1">
    <citation type="journal article" date="2021" name="PeerJ">
        <title>Extensive microbial diversity within the chicken gut microbiome revealed by metagenomics and culture.</title>
        <authorList>
            <person name="Gilroy R."/>
            <person name="Ravi A."/>
            <person name="Getino M."/>
            <person name="Pursley I."/>
            <person name="Horton D.L."/>
            <person name="Alikhan N.F."/>
            <person name="Baker D."/>
            <person name="Gharbi K."/>
            <person name="Hall N."/>
            <person name="Watson M."/>
            <person name="Adriaenssens E.M."/>
            <person name="Foster-Nyarko E."/>
            <person name="Jarju S."/>
            <person name="Secka A."/>
            <person name="Antonio M."/>
            <person name="Oren A."/>
            <person name="Chaudhuri R.R."/>
            <person name="La Ragione R."/>
            <person name="Hildebrand F."/>
            <person name="Pallen M.J."/>
        </authorList>
    </citation>
    <scope>NUCLEOTIDE SEQUENCE</scope>
    <source>
        <strain evidence="3">ChiHjej9B8-1298</strain>
    </source>
</reference>